<dbReference type="AlphaFoldDB" id="A0A1L9UM10"/>
<feature type="region of interest" description="Disordered" evidence="1">
    <location>
        <begin position="25"/>
        <end position="158"/>
    </location>
</feature>
<proteinExistence type="predicted"/>
<feature type="compositionally biased region" description="Polar residues" evidence="1">
    <location>
        <begin position="133"/>
        <end position="143"/>
    </location>
</feature>
<feature type="compositionally biased region" description="Basic residues" evidence="1">
    <location>
        <begin position="563"/>
        <end position="572"/>
    </location>
</feature>
<organism evidence="3 4">
    <name type="scientific">Aspergillus brasiliensis (strain CBS 101740 / IMI 381727 / IBT 21946)</name>
    <dbReference type="NCBI Taxonomy" id="767769"/>
    <lineage>
        <taxon>Eukaryota</taxon>
        <taxon>Fungi</taxon>
        <taxon>Dikarya</taxon>
        <taxon>Ascomycota</taxon>
        <taxon>Pezizomycotina</taxon>
        <taxon>Eurotiomycetes</taxon>
        <taxon>Eurotiomycetidae</taxon>
        <taxon>Eurotiales</taxon>
        <taxon>Aspergillaceae</taxon>
        <taxon>Aspergillus</taxon>
        <taxon>Aspergillus subgen. Circumdati</taxon>
    </lineage>
</organism>
<feature type="compositionally biased region" description="Low complexity" evidence="1">
    <location>
        <begin position="208"/>
        <end position="223"/>
    </location>
</feature>
<dbReference type="VEuPathDB" id="FungiDB:ASPBRDRAFT_176189"/>
<dbReference type="PANTHER" id="PTHR42470">
    <property type="entry name" value="VAST DOMAIN-CONTAINING PROTEIN"/>
    <property type="match status" value="1"/>
</dbReference>
<dbReference type="RefSeq" id="XP_067479993.1">
    <property type="nucleotide sequence ID" value="XM_067619826.1"/>
</dbReference>
<name>A0A1L9UM10_ASPBC</name>
<dbReference type="STRING" id="767769.A0A1L9UM10"/>
<feature type="compositionally biased region" description="Polar residues" evidence="1">
    <location>
        <begin position="535"/>
        <end position="556"/>
    </location>
</feature>
<dbReference type="EMBL" id="KV878683">
    <property type="protein sequence ID" value="OJJ72745.1"/>
    <property type="molecule type" value="Genomic_DNA"/>
</dbReference>
<reference evidence="4" key="1">
    <citation type="journal article" date="2017" name="Genome Biol.">
        <title>Comparative genomics reveals high biological diversity and specific adaptations in the industrially and medically important fungal genus Aspergillus.</title>
        <authorList>
            <person name="de Vries R.P."/>
            <person name="Riley R."/>
            <person name="Wiebenga A."/>
            <person name="Aguilar-Osorio G."/>
            <person name="Amillis S."/>
            <person name="Uchima C.A."/>
            <person name="Anderluh G."/>
            <person name="Asadollahi M."/>
            <person name="Askin M."/>
            <person name="Barry K."/>
            <person name="Battaglia E."/>
            <person name="Bayram O."/>
            <person name="Benocci T."/>
            <person name="Braus-Stromeyer S.A."/>
            <person name="Caldana C."/>
            <person name="Canovas D."/>
            <person name="Cerqueira G.C."/>
            <person name="Chen F."/>
            <person name="Chen W."/>
            <person name="Choi C."/>
            <person name="Clum A."/>
            <person name="Dos Santos R.A."/>
            <person name="Damasio A.R."/>
            <person name="Diallinas G."/>
            <person name="Emri T."/>
            <person name="Fekete E."/>
            <person name="Flipphi M."/>
            <person name="Freyberg S."/>
            <person name="Gallo A."/>
            <person name="Gournas C."/>
            <person name="Habgood R."/>
            <person name="Hainaut M."/>
            <person name="Harispe M.L."/>
            <person name="Henrissat B."/>
            <person name="Hilden K.S."/>
            <person name="Hope R."/>
            <person name="Hossain A."/>
            <person name="Karabika E."/>
            <person name="Karaffa L."/>
            <person name="Karanyi Z."/>
            <person name="Krasevec N."/>
            <person name="Kuo A."/>
            <person name="Kusch H."/>
            <person name="LaButti K."/>
            <person name="Lagendijk E.L."/>
            <person name="Lapidus A."/>
            <person name="Levasseur A."/>
            <person name="Lindquist E."/>
            <person name="Lipzen A."/>
            <person name="Logrieco A.F."/>
            <person name="MacCabe A."/>
            <person name="Maekelae M.R."/>
            <person name="Malavazi I."/>
            <person name="Melin P."/>
            <person name="Meyer V."/>
            <person name="Mielnichuk N."/>
            <person name="Miskei M."/>
            <person name="Molnar A.P."/>
            <person name="Mule G."/>
            <person name="Ngan C.Y."/>
            <person name="Orejas M."/>
            <person name="Orosz E."/>
            <person name="Ouedraogo J.P."/>
            <person name="Overkamp K.M."/>
            <person name="Park H.-S."/>
            <person name="Perrone G."/>
            <person name="Piumi F."/>
            <person name="Punt P.J."/>
            <person name="Ram A.F."/>
            <person name="Ramon A."/>
            <person name="Rauscher S."/>
            <person name="Record E."/>
            <person name="Riano-Pachon D.M."/>
            <person name="Robert V."/>
            <person name="Roehrig J."/>
            <person name="Ruller R."/>
            <person name="Salamov A."/>
            <person name="Salih N.S."/>
            <person name="Samson R.A."/>
            <person name="Sandor E."/>
            <person name="Sanguinetti M."/>
            <person name="Schuetze T."/>
            <person name="Sepcic K."/>
            <person name="Shelest E."/>
            <person name="Sherlock G."/>
            <person name="Sophianopoulou V."/>
            <person name="Squina F.M."/>
            <person name="Sun H."/>
            <person name="Susca A."/>
            <person name="Todd R.B."/>
            <person name="Tsang A."/>
            <person name="Unkles S.E."/>
            <person name="van de Wiele N."/>
            <person name="van Rossen-Uffink D."/>
            <person name="Oliveira J.V."/>
            <person name="Vesth T.C."/>
            <person name="Visser J."/>
            <person name="Yu J.-H."/>
            <person name="Zhou M."/>
            <person name="Andersen M.R."/>
            <person name="Archer D.B."/>
            <person name="Baker S.E."/>
            <person name="Benoit I."/>
            <person name="Brakhage A.A."/>
            <person name="Braus G.H."/>
            <person name="Fischer R."/>
            <person name="Frisvad J.C."/>
            <person name="Goldman G.H."/>
            <person name="Houbraken J."/>
            <person name="Oakley B."/>
            <person name="Pocsi I."/>
            <person name="Scazzocchio C."/>
            <person name="Seiboth B."/>
            <person name="vanKuyk P.A."/>
            <person name="Wortman J."/>
            <person name="Dyer P.S."/>
            <person name="Grigoriev I.V."/>
        </authorList>
    </citation>
    <scope>NUCLEOTIDE SEQUENCE [LARGE SCALE GENOMIC DNA]</scope>
    <source>
        <strain evidence="4">CBS 101740 / IMI 381727 / IBT 21946</strain>
    </source>
</reference>
<feature type="region of interest" description="Disordered" evidence="1">
    <location>
        <begin position="338"/>
        <end position="362"/>
    </location>
</feature>
<feature type="region of interest" description="Disordered" evidence="1">
    <location>
        <begin position="531"/>
        <end position="591"/>
    </location>
</feature>
<dbReference type="Pfam" id="PF25545">
    <property type="entry name" value="DUF7924"/>
    <property type="match status" value="1"/>
</dbReference>
<dbReference type="OMA" id="WINNGIW"/>
<dbReference type="GeneID" id="93572314"/>
<evidence type="ECO:0000313" key="4">
    <source>
        <dbReference type="Proteomes" id="UP000184499"/>
    </source>
</evidence>
<keyword evidence="4" id="KW-1185">Reference proteome</keyword>
<protein>
    <recommendedName>
        <fullName evidence="2">DUF7924 domain-containing protein</fullName>
    </recommendedName>
</protein>
<evidence type="ECO:0000313" key="3">
    <source>
        <dbReference type="EMBL" id="OJJ72745.1"/>
    </source>
</evidence>
<feature type="compositionally biased region" description="Polar residues" evidence="1">
    <location>
        <begin position="26"/>
        <end position="44"/>
    </location>
</feature>
<dbReference type="Proteomes" id="UP000184499">
    <property type="component" value="Unassembled WGS sequence"/>
</dbReference>
<gene>
    <name evidence="3" type="ORF">ASPBRDRAFT_176189</name>
</gene>
<accession>A0A1L9UM10</accession>
<sequence>MEHDQHGRRRSVRIIEKTLKIEVNTEKTTVASTPKQNGCQQSAPVHQRAPKKRANTGKRNPPKRTQKPRANTPRRTPKRTATKKTTANTAKRDCPKGAQGVANTEKQLNQEENQHKQIRPSTETQKKWEAQTPERSSLSPEPQSNKRRQEQNPAVPDSHIEQELLSESPQTEGDAAVHHWIENGGWPIEMAHPTPHKQLSALRLSSRPPTASNPPTTTVTTQTKVAGPKPYATNAGREYLESKSSFLDDDGKGPAQDDKELCRELSESDCILPRGTVFENEYRDYLAKHLLEGNENLITRIISQFVVPSAELEFYSGRLISKPRLVESANEPWMWSTSLDEAPSARRSSGTKEPNRSLPVPQPDYAVGFSRHEFTDEQNRKLEPILGEIDEISVCKGVKNMRFPFLACELKSTAGRLRDAHCQNTHTLTRCLRGVVELFKLSGRERELHRKILGFSFCHDHKGVEIYAHYPVFEPTGKIEYHRQEVGMWSFISVEERWKSYRFAMGIYHNWAPSHFKLLCSAIDSIPDAARDGTPRQSVVRSESPTNQDFAGSQDSFSEERKRAKLAAKKRDRPSDDRNSQFQAPSKRIRG</sequence>
<feature type="domain" description="DUF7924" evidence="2">
    <location>
        <begin position="288"/>
        <end position="523"/>
    </location>
</feature>
<dbReference type="InterPro" id="IPR057684">
    <property type="entry name" value="DUF7924"/>
</dbReference>
<dbReference type="OrthoDB" id="5400850at2759"/>
<dbReference type="PANTHER" id="PTHR42470:SF2">
    <property type="match status" value="1"/>
</dbReference>
<evidence type="ECO:0000259" key="2">
    <source>
        <dbReference type="Pfam" id="PF25545"/>
    </source>
</evidence>
<feature type="region of interest" description="Disordered" evidence="1">
    <location>
        <begin position="188"/>
        <end position="232"/>
    </location>
</feature>
<feature type="compositionally biased region" description="Basic residues" evidence="1">
    <location>
        <begin position="48"/>
        <end position="67"/>
    </location>
</feature>
<evidence type="ECO:0000256" key="1">
    <source>
        <dbReference type="SAM" id="MobiDB-lite"/>
    </source>
</evidence>